<organism evidence="1 2">
    <name type="scientific">Eumeta variegata</name>
    <name type="common">Bagworm moth</name>
    <name type="synonym">Eumeta japonica</name>
    <dbReference type="NCBI Taxonomy" id="151549"/>
    <lineage>
        <taxon>Eukaryota</taxon>
        <taxon>Metazoa</taxon>
        <taxon>Ecdysozoa</taxon>
        <taxon>Arthropoda</taxon>
        <taxon>Hexapoda</taxon>
        <taxon>Insecta</taxon>
        <taxon>Pterygota</taxon>
        <taxon>Neoptera</taxon>
        <taxon>Endopterygota</taxon>
        <taxon>Lepidoptera</taxon>
        <taxon>Glossata</taxon>
        <taxon>Ditrysia</taxon>
        <taxon>Tineoidea</taxon>
        <taxon>Psychidae</taxon>
        <taxon>Oiketicinae</taxon>
        <taxon>Eumeta</taxon>
    </lineage>
</organism>
<sequence length="115" mass="12709">MQYNLQQQQTQQQQQQIISEIANSLPGASGTNNLQSSSSALTSSGDALTTNDLDALLPTLSCDIESSLSLDDKNELESLLQDAKTLDLIGEWILMKRQLLQPHCWETNNCLQMLS</sequence>
<dbReference type="AlphaFoldDB" id="A0A4C1TS62"/>
<evidence type="ECO:0000313" key="2">
    <source>
        <dbReference type="Proteomes" id="UP000299102"/>
    </source>
</evidence>
<reference evidence="1 2" key="1">
    <citation type="journal article" date="2019" name="Commun. Biol.">
        <title>The bagworm genome reveals a unique fibroin gene that provides high tensile strength.</title>
        <authorList>
            <person name="Kono N."/>
            <person name="Nakamura H."/>
            <person name="Ohtoshi R."/>
            <person name="Tomita M."/>
            <person name="Numata K."/>
            <person name="Arakawa K."/>
        </authorList>
    </citation>
    <scope>NUCLEOTIDE SEQUENCE [LARGE SCALE GENOMIC DNA]</scope>
</reference>
<dbReference type="EMBL" id="BGZK01006137">
    <property type="protein sequence ID" value="GBP16835.1"/>
    <property type="molecule type" value="Genomic_DNA"/>
</dbReference>
<gene>
    <name evidence="1" type="ORF">EVAR_101430_1</name>
</gene>
<dbReference type="Proteomes" id="UP000299102">
    <property type="component" value="Unassembled WGS sequence"/>
</dbReference>
<name>A0A4C1TS62_EUMVA</name>
<accession>A0A4C1TS62</accession>
<proteinExistence type="predicted"/>
<protein>
    <submittedName>
        <fullName evidence="1">Uncharacterized protein</fullName>
    </submittedName>
</protein>
<evidence type="ECO:0000313" key="1">
    <source>
        <dbReference type="EMBL" id="GBP16835.1"/>
    </source>
</evidence>
<comment type="caution">
    <text evidence="1">The sequence shown here is derived from an EMBL/GenBank/DDBJ whole genome shotgun (WGS) entry which is preliminary data.</text>
</comment>
<keyword evidence="2" id="KW-1185">Reference proteome</keyword>